<name>A0A9D3UJI5_9ROSI</name>
<proteinExistence type="predicted"/>
<evidence type="ECO:0008006" key="3">
    <source>
        <dbReference type="Google" id="ProtNLM"/>
    </source>
</evidence>
<protein>
    <recommendedName>
        <fullName evidence="3">Retrotransposon gag domain-containing protein</fullName>
    </recommendedName>
</protein>
<organism evidence="1 2">
    <name type="scientific">Gossypium stocksii</name>
    <dbReference type="NCBI Taxonomy" id="47602"/>
    <lineage>
        <taxon>Eukaryota</taxon>
        <taxon>Viridiplantae</taxon>
        <taxon>Streptophyta</taxon>
        <taxon>Embryophyta</taxon>
        <taxon>Tracheophyta</taxon>
        <taxon>Spermatophyta</taxon>
        <taxon>Magnoliopsida</taxon>
        <taxon>eudicotyledons</taxon>
        <taxon>Gunneridae</taxon>
        <taxon>Pentapetalae</taxon>
        <taxon>rosids</taxon>
        <taxon>malvids</taxon>
        <taxon>Malvales</taxon>
        <taxon>Malvaceae</taxon>
        <taxon>Malvoideae</taxon>
        <taxon>Gossypium</taxon>
    </lineage>
</organism>
<sequence length="125" mass="14197">MSERNDTLEAMVMNLKEEIIVTMMALSIRIDELEVELALCRAAVGKGVLSAALNNEDVLEPKGFVGTRSACNMDNFLWRIENYFRAKGITDDAVKVNTASIFLTDIAFLWWRGRTTNKRQHEIET</sequence>
<comment type="caution">
    <text evidence="1">The sequence shown here is derived from an EMBL/GenBank/DDBJ whole genome shotgun (WGS) entry which is preliminary data.</text>
</comment>
<accession>A0A9D3UJI5</accession>
<keyword evidence="2" id="KW-1185">Reference proteome</keyword>
<dbReference type="OrthoDB" id="998368at2759"/>
<evidence type="ECO:0000313" key="2">
    <source>
        <dbReference type="Proteomes" id="UP000828251"/>
    </source>
</evidence>
<dbReference type="Proteomes" id="UP000828251">
    <property type="component" value="Unassembled WGS sequence"/>
</dbReference>
<dbReference type="EMBL" id="JAIQCV010000011">
    <property type="protein sequence ID" value="KAH1046566.1"/>
    <property type="molecule type" value="Genomic_DNA"/>
</dbReference>
<dbReference type="AlphaFoldDB" id="A0A9D3UJI5"/>
<gene>
    <name evidence="1" type="ORF">J1N35_037350</name>
</gene>
<evidence type="ECO:0000313" key="1">
    <source>
        <dbReference type="EMBL" id="KAH1046566.1"/>
    </source>
</evidence>
<reference evidence="1 2" key="1">
    <citation type="journal article" date="2021" name="Plant Biotechnol. J.">
        <title>Multi-omics assisted identification of the key and species-specific regulatory components of drought-tolerant mechanisms in Gossypium stocksii.</title>
        <authorList>
            <person name="Yu D."/>
            <person name="Ke L."/>
            <person name="Zhang D."/>
            <person name="Wu Y."/>
            <person name="Sun Y."/>
            <person name="Mei J."/>
            <person name="Sun J."/>
            <person name="Sun Y."/>
        </authorList>
    </citation>
    <scope>NUCLEOTIDE SEQUENCE [LARGE SCALE GENOMIC DNA]</scope>
    <source>
        <strain evidence="2">cv. E1</strain>
        <tissue evidence="1">Leaf</tissue>
    </source>
</reference>